<keyword evidence="2" id="KW-1185">Reference proteome</keyword>
<evidence type="ECO:0000313" key="2">
    <source>
        <dbReference type="Proteomes" id="UP000236047"/>
    </source>
</evidence>
<sequence>MLRRLYATPEQLAAYLGEPAPDGAERLLTRASEDVDSALLTAVYAVDEDGDALDAQVRAALSDAVCAQVEHWLATGDDGTGAGGIWDSVSIGPVSLSGRSGQPPAAGGVELAPRAARTLRRAGLEPGVVWPW</sequence>
<dbReference type="Proteomes" id="UP000236047">
    <property type="component" value="Unassembled WGS sequence"/>
</dbReference>
<name>A0A2N8PNZ8_STRNR</name>
<protein>
    <recommendedName>
        <fullName evidence="3">Head-to-tail adaptor</fullName>
    </recommendedName>
</protein>
<organism evidence="1 2">
    <name type="scientific">Streptomyces noursei</name>
    <name type="common">Streptomyces albulus</name>
    <dbReference type="NCBI Taxonomy" id="1971"/>
    <lineage>
        <taxon>Bacteria</taxon>
        <taxon>Bacillati</taxon>
        <taxon>Actinomycetota</taxon>
        <taxon>Actinomycetes</taxon>
        <taxon>Kitasatosporales</taxon>
        <taxon>Streptomycetaceae</taxon>
        <taxon>Streptomyces</taxon>
    </lineage>
</organism>
<evidence type="ECO:0008006" key="3">
    <source>
        <dbReference type="Google" id="ProtNLM"/>
    </source>
</evidence>
<dbReference type="AlphaFoldDB" id="A0A2N8PNZ8"/>
<gene>
    <name evidence="1" type="ORF">AOB60_20325</name>
</gene>
<dbReference type="RefSeq" id="WP_102924307.1">
    <property type="nucleotide sequence ID" value="NZ_LJSN01000002.1"/>
</dbReference>
<accession>A0A2N8PNZ8</accession>
<comment type="caution">
    <text evidence="1">The sequence shown here is derived from an EMBL/GenBank/DDBJ whole genome shotgun (WGS) entry which is preliminary data.</text>
</comment>
<reference evidence="2" key="1">
    <citation type="submission" date="2015-09" db="EMBL/GenBank/DDBJ databases">
        <authorList>
            <person name="Graham D.E."/>
            <person name="Mahan K.M."/>
            <person name="Klingeman D.M."/>
            <person name="Fida T."/>
            <person name="Giannone R.J."/>
            <person name="Hettich R.L."/>
            <person name="Parry R.J."/>
            <person name="Spain J.C."/>
        </authorList>
    </citation>
    <scope>NUCLEOTIDE SEQUENCE [LARGE SCALE GENOMIC DNA]</scope>
    <source>
        <strain evidence="2">JCM 4701</strain>
    </source>
</reference>
<dbReference type="EMBL" id="LJSN01000002">
    <property type="protein sequence ID" value="PNE42748.1"/>
    <property type="molecule type" value="Genomic_DNA"/>
</dbReference>
<evidence type="ECO:0000313" key="1">
    <source>
        <dbReference type="EMBL" id="PNE42748.1"/>
    </source>
</evidence>
<proteinExistence type="predicted"/>